<sequence length="171" mass="19484">MVAKSLWVQLTTLLFIIQGWRQTEGCLEQERIALFQLKSFFNQPTKLKDWVDVKGSNCCQWKRVECNITSKRVIGLHLNFTRQSNLYGYLNVSLFLPFEKLKSLYLGGNKIAGFVDNKGEKVQPMMNLEVLDLFGNLLMNNDLTYLKGLSSLKSLNIGGNQLEGSIDIRGM</sequence>
<keyword evidence="3" id="KW-0677">Repeat</keyword>
<evidence type="ECO:0000256" key="1">
    <source>
        <dbReference type="ARBA" id="ARBA00022614"/>
    </source>
</evidence>
<dbReference type="InterPro" id="IPR053211">
    <property type="entry name" value="DNA_repair-toleration"/>
</dbReference>
<evidence type="ECO:0000256" key="3">
    <source>
        <dbReference type="ARBA" id="ARBA00022737"/>
    </source>
</evidence>
<gene>
    <name evidence="6" type="ORF">J1N35_012274</name>
</gene>
<dbReference type="SUPFAM" id="SSF52058">
    <property type="entry name" value="L domain-like"/>
    <property type="match status" value="1"/>
</dbReference>
<evidence type="ECO:0000313" key="6">
    <source>
        <dbReference type="EMBL" id="KAH1108506.1"/>
    </source>
</evidence>
<proteinExistence type="predicted"/>
<dbReference type="Pfam" id="PF08263">
    <property type="entry name" value="LRRNT_2"/>
    <property type="match status" value="1"/>
</dbReference>
<dbReference type="PANTHER" id="PTHR48060:SF17">
    <property type="entry name" value="LRR RECEPTOR-LIKE SERINE_THREONINE-PROTEIN KINASE IRK-RELATED"/>
    <property type="match status" value="1"/>
</dbReference>
<reference evidence="6 7" key="1">
    <citation type="journal article" date="2021" name="Plant Biotechnol. J.">
        <title>Multi-omics assisted identification of the key and species-specific regulatory components of drought-tolerant mechanisms in Gossypium stocksii.</title>
        <authorList>
            <person name="Yu D."/>
            <person name="Ke L."/>
            <person name="Zhang D."/>
            <person name="Wu Y."/>
            <person name="Sun Y."/>
            <person name="Mei J."/>
            <person name="Sun J."/>
            <person name="Sun Y."/>
        </authorList>
    </citation>
    <scope>NUCLEOTIDE SEQUENCE [LARGE SCALE GENOMIC DNA]</scope>
    <source>
        <strain evidence="7">cv. E1</strain>
        <tissue evidence="6">Leaf</tissue>
    </source>
</reference>
<organism evidence="6 7">
    <name type="scientific">Gossypium stocksii</name>
    <dbReference type="NCBI Taxonomy" id="47602"/>
    <lineage>
        <taxon>Eukaryota</taxon>
        <taxon>Viridiplantae</taxon>
        <taxon>Streptophyta</taxon>
        <taxon>Embryophyta</taxon>
        <taxon>Tracheophyta</taxon>
        <taxon>Spermatophyta</taxon>
        <taxon>Magnoliopsida</taxon>
        <taxon>eudicotyledons</taxon>
        <taxon>Gunneridae</taxon>
        <taxon>Pentapetalae</taxon>
        <taxon>rosids</taxon>
        <taxon>malvids</taxon>
        <taxon>Malvales</taxon>
        <taxon>Malvaceae</taxon>
        <taxon>Malvoideae</taxon>
        <taxon>Gossypium</taxon>
    </lineage>
</organism>
<protein>
    <recommendedName>
        <fullName evidence="5">Leucine-rich repeat-containing N-terminal plant-type domain-containing protein</fullName>
    </recommendedName>
</protein>
<dbReference type="InterPro" id="IPR001611">
    <property type="entry name" value="Leu-rich_rpt"/>
</dbReference>
<feature type="signal peptide" evidence="4">
    <location>
        <begin position="1"/>
        <end position="25"/>
    </location>
</feature>
<evidence type="ECO:0000259" key="5">
    <source>
        <dbReference type="Pfam" id="PF08263"/>
    </source>
</evidence>
<keyword evidence="1" id="KW-0433">Leucine-rich repeat</keyword>
<dbReference type="Pfam" id="PF13516">
    <property type="entry name" value="LRR_6"/>
    <property type="match status" value="1"/>
</dbReference>
<dbReference type="InterPro" id="IPR032675">
    <property type="entry name" value="LRR_dom_sf"/>
</dbReference>
<name>A0A9D3W402_9ROSI</name>
<evidence type="ECO:0000256" key="4">
    <source>
        <dbReference type="SAM" id="SignalP"/>
    </source>
</evidence>
<dbReference type="PANTHER" id="PTHR48060">
    <property type="entry name" value="DNA DAMAGE-REPAIR/TOLERATION PROTEIN DRT100"/>
    <property type="match status" value="1"/>
</dbReference>
<evidence type="ECO:0000256" key="2">
    <source>
        <dbReference type="ARBA" id="ARBA00022729"/>
    </source>
</evidence>
<feature type="domain" description="Leucine-rich repeat-containing N-terminal plant-type" evidence="5">
    <location>
        <begin position="28"/>
        <end position="67"/>
    </location>
</feature>
<keyword evidence="2 4" id="KW-0732">Signal</keyword>
<feature type="chain" id="PRO_5039416226" description="Leucine-rich repeat-containing N-terminal plant-type domain-containing protein" evidence="4">
    <location>
        <begin position="26"/>
        <end position="171"/>
    </location>
</feature>
<dbReference type="AlphaFoldDB" id="A0A9D3W402"/>
<dbReference type="EMBL" id="JAIQCV010000004">
    <property type="protein sequence ID" value="KAH1108506.1"/>
    <property type="molecule type" value="Genomic_DNA"/>
</dbReference>
<dbReference type="InterPro" id="IPR013210">
    <property type="entry name" value="LRR_N_plant-typ"/>
</dbReference>
<dbReference type="OrthoDB" id="1738872at2759"/>
<accession>A0A9D3W402</accession>
<dbReference type="Gene3D" id="3.80.10.10">
    <property type="entry name" value="Ribonuclease Inhibitor"/>
    <property type="match status" value="1"/>
</dbReference>
<dbReference type="Proteomes" id="UP000828251">
    <property type="component" value="Unassembled WGS sequence"/>
</dbReference>
<comment type="caution">
    <text evidence="6">The sequence shown here is derived from an EMBL/GenBank/DDBJ whole genome shotgun (WGS) entry which is preliminary data.</text>
</comment>
<evidence type="ECO:0000313" key="7">
    <source>
        <dbReference type="Proteomes" id="UP000828251"/>
    </source>
</evidence>
<keyword evidence="7" id="KW-1185">Reference proteome</keyword>